<dbReference type="RefSeq" id="WP_171184598.1">
    <property type="nucleotide sequence ID" value="NZ_WTPX01000023.1"/>
</dbReference>
<keyword evidence="15" id="KW-1185">Reference proteome</keyword>
<evidence type="ECO:0000313" key="14">
    <source>
        <dbReference type="EMBL" id="NNJ25031.1"/>
    </source>
</evidence>
<evidence type="ECO:0000256" key="10">
    <source>
        <dbReference type="ARBA" id="ARBA00025044"/>
    </source>
</evidence>
<evidence type="ECO:0000256" key="8">
    <source>
        <dbReference type="ARBA" id="ARBA00023136"/>
    </source>
</evidence>
<reference evidence="14 15" key="1">
    <citation type="journal article" date="2020" name="Syst. Appl. Microbiol.">
        <title>Alienimonas chondri sp. nov., a novel planctomycete isolated from the biofilm of the red alga Chondrus crispus.</title>
        <authorList>
            <person name="Vitorino I."/>
            <person name="Albuquerque L."/>
            <person name="Wiegand S."/>
            <person name="Kallscheuer N."/>
            <person name="da Costa M.S."/>
            <person name="Lobo-da-Cunha A."/>
            <person name="Jogler C."/>
            <person name="Lage O.M."/>
        </authorList>
    </citation>
    <scope>NUCLEOTIDE SEQUENCE [LARGE SCALE GENOMIC DNA]</scope>
    <source>
        <strain evidence="14 15">LzC2</strain>
    </source>
</reference>
<evidence type="ECO:0000256" key="12">
    <source>
        <dbReference type="SAM" id="MobiDB-lite"/>
    </source>
</evidence>
<proteinExistence type="inferred from homology"/>
<keyword evidence="8" id="KW-0472">Membrane</keyword>
<gene>
    <name evidence="14" type="primary">fliM</name>
    <name evidence="14" type="ORF">LzC2_10930</name>
</gene>
<dbReference type="PIRSF" id="PIRSF002888">
    <property type="entry name" value="FliM"/>
    <property type="match status" value="1"/>
</dbReference>
<dbReference type="PANTHER" id="PTHR30034:SF6">
    <property type="entry name" value="YOP PROTEINS TRANSLOCATION PROTEIN Q"/>
    <property type="match status" value="1"/>
</dbReference>
<evidence type="ECO:0000256" key="11">
    <source>
        <dbReference type="NCBIfam" id="TIGR01397"/>
    </source>
</evidence>
<comment type="subcellular location">
    <subcellularLocation>
        <location evidence="1">Bacterial flagellum basal body</location>
    </subcellularLocation>
    <subcellularLocation>
        <location evidence="2">Cell membrane</location>
        <topology evidence="2">Peripheral membrane protein</topology>
    </subcellularLocation>
</comment>
<dbReference type="Gene3D" id="2.30.330.10">
    <property type="entry name" value="SpoA-like"/>
    <property type="match status" value="1"/>
</dbReference>
<organism evidence="14 15">
    <name type="scientific">Alienimonas chondri</name>
    <dbReference type="NCBI Taxonomy" id="2681879"/>
    <lineage>
        <taxon>Bacteria</taxon>
        <taxon>Pseudomonadati</taxon>
        <taxon>Planctomycetota</taxon>
        <taxon>Planctomycetia</taxon>
        <taxon>Planctomycetales</taxon>
        <taxon>Planctomycetaceae</taxon>
        <taxon>Alienimonas</taxon>
    </lineage>
</organism>
<evidence type="ECO:0000259" key="13">
    <source>
        <dbReference type="Pfam" id="PF01052"/>
    </source>
</evidence>
<keyword evidence="6" id="KW-0145">Chemotaxis</keyword>
<dbReference type="PRINTS" id="PR00955">
    <property type="entry name" value="FLGMOTORFLIM"/>
</dbReference>
<dbReference type="InterPro" id="IPR028976">
    <property type="entry name" value="CheC-like_sf"/>
</dbReference>
<comment type="function">
    <text evidence="10">FliM is one of three proteins (FliG, FliN, FliM) that forms the rotor-mounted switch complex (C ring), located at the base of the basal body. This complex interacts with the CheY and CheZ chemotaxis proteins, in addition to contacting components of the motor that determine the direction of flagellar rotation.</text>
</comment>
<dbReference type="PANTHER" id="PTHR30034">
    <property type="entry name" value="FLAGELLAR MOTOR SWITCH PROTEIN FLIM"/>
    <property type="match status" value="1"/>
</dbReference>
<dbReference type="SUPFAM" id="SSF101801">
    <property type="entry name" value="Surface presentation of antigens (SPOA)"/>
    <property type="match status" value="1"/>
</dbReference>
<protein>
    <recommendedName>
        <fullName evidence="4 11">Flagellar motor switch protein FliM</fullName>
    </recommendedName>
</protein>
<name>A0ABX1VAT1_9PLAN</name>
<sequence>MPDVLTESEVESLLAALEPDGPVAPAPAGRASMDADGVALYDFKRPERVSKEQIRALRGLHEGFSREFGAGLSNLMRTIVEVKLVAVDQLTYGEFVFSLENPTCFNLLRAEGLDGHMVLELSPAVVFPLVDRLLGGGRSTAAGDPPPDRPLTEIESRLVGRMTTLAISSLSRTWESLIELQLSLVQTESNPQLVQVVPPNEVVVLVAFELTLGEARGMMNLCIPFNTLEPVAGQFSGDAWSTYGKRSSDPREKVVLDRGVSRARVPLDVTLAVTTLTARDLAELAPGDVILTECDSREGLELRVGEKPAFRCRPGSLRGHKAVRVTGPVLKPVDPRLTPSAAEEERAKPPAQPASDPSTAASS</sequence>
<keyword evidence="7" id="KW-0283">Flagellar rotation</keyword>
<accession>A0ABX1VAT1</accession>
<dbReference type="CDD" id="cd17908">
    <property type="entry name" value="FliM"/>
    <property type="match status" value="1"/>
</dbReference>
<evidence type="ECO:0000256" key="4">
    <source>
        <dbReference type="ARBA" id="ARBA00021898"/>
    </source>
</evidence>
<evidence type="ECO:0000256" key="1">
    <source>
        <dbReference type="ARBA" id="ARBA00004117"/>
    </source>
</evidence>
<dbReference type="InterPro" id="IPR001543">
    <property type="entry name" value="FliN-like_C"/>
</dbReference>
<keyword evidence="14" id="KW-0966">Cell projection</keyword>
<dbReference type="SUPFAM" id="SSF103039">
    <property type="entry name" value="CheC-like"/>
    <property type="match status" value="1"/>
</dbReference>
<dbReference type="NCBIfam" id="TIGR01397">
    <property type="entry name" value="fliM_switch"/>
    <property type="match status" value="1"/>
</dbReference>
<dbReference type="EMBL" id="WTPX01000023">
    <property type="protein sequence ID" value="NNJ25031.1"/>
    <property type="molecule type" value="Genomic_DNA"/>
</dbReference>
<keyword evidence="5" id="KW-1003">Cell membrane</keyword>
<keyword evidence="14" id="KW-0282">Flagellum</keyword>
<feature type="domain" description="Flagellar motor switch protein FliN-like C-terminal" evidence="13">
    <location>
        <begin position="260"/>
        <end position="328"/>
    </location>
</feature>
<dbReference type="InterPro" id="IPR036429">
    <property type="entry name" value="SpoA-like_sf"/>
</dbReference>
<comment type="caution">
    <text evidence="14">The sequence shown here is derived from an EMBL/GenBank/DDBJ whole genome shotgun (WGS) entry which is preliminary data.</text>
</comment>
<dbReference type="Gene3D" id="3.40.1550.10">
    <property type="entry name" value="CheC-like"/>
    <property type="match status" value="1"/>
</dbReference>
<evidence type="ECO:0000256" key="6">
    <source>
        <dbReference type="ARBA" id="ARBA00022500"/>
    </source>
</evidence>
<keyword evidence="9" id="KW-0975">Bacterial flagellum</keyword>
<evidence type="ECO:0000256" key="2">
    <source>
        <dbReference type="ARBA" id="ARBA00004202"/>
    </source>
</evidence>
<evidence type="ECO:0000256" key="3">
    <source>
        <dbReference type="ARBA" id="ARBA00011049"/>
    </source>
</evidence>
<evidence type="ECO:0000256" key="9">
    <source>
        <dbReference type="ARBA" id="ARBA00023143"/>
    </source>
</evidence>
<dbReference type="InterPro" id="IPR001689">
    <property type="entry name" value="Flag_FliM"/>
</dbReference>
<evidence type="ECO:0000256" key="7">
    <source>
        <dbReference type="ARBA" id="ARBA00022779"/>
    </source>
</evidence>
<dbReference type="Pfam" id="PF01052">
    <property type="entry name" value="FliMN_C"/>
    <property type="match status" value="1"/>
</dbReference>
<keyword evidence="14" id="KW-0969">Cilium</keyword>
<feature type="region of interest" description="Disordered" evidence="12">
    <location>
        <begin position="323"/>
        <end position="363"/>
    </location>
</feature>
<dbReference type="Pfam" id="PF02154">
    <property type="entry name" value="FliM"/>
    <property type="match status" value="1"/>
</dbReference>
<evidence type="ECO:0000313" key="15">
    <source>
        <dbReference type="Proteomes" id="UP000609651"/>
    </source>
</evidence>
<evidence type="ECO:0000256" key="5">
    <source>
        <dbReference type="ARBA" id="ARBA00022475"/>
    </source>
</evidence>
<dbReference type="Proteomes" id="UP000609651">
    <property type="component" value="Unassembled WGS sequence"/>
</dbReference>
<comment type="similarity">
    <text evidence="3">Belongs to the FliM family.</text>
</comment>